<dbReference type="GO" id="GO:0022857">
    <property type="term" value="F:transmembrane transporter activity"/>
    <property type="evidence" value="ECO:0007669"/>
    <property type="project" value="InterPro"/>
</dbReference>
<dbReference type="Pfam" id="PF07690">
    <property type="entry name" value="MFS_1"/>
    <property type="match status" value="1"/>
</dbReference>
<keyword evidence="3 6" id="KW-0812">Transmembrane</keyword>
<dbReference type="AlphaFoldDB" id="A0A2P1P8J9"/>
<feature type="transmembrane region" description="Helical" evidence="6">
    <location>
        <begin position="277"/>
        <end position="299"/>
    </location>
</feature>
<dbReference type="InterPro" id="IPR020846">
    <property type="entry name" value="MFS_dom"/>
</dbReference>
<dbReference type="Gene3D" id="1.20.1720.10">
    <property type="entry name" value="Multidrug resistance protein D"/>
    <property type="match status" value="1"/>
</dbReference>
<feature type="domain" description="Major facilitator superfamily (MFS) profile" evidence="7">
    <location>
        <begin position="4"/>
        <end position="396"/>
    </location>
</feature>
<feature type="transmembrane region" description="Helical" evidence="6">
    <location>
        <begin position="374"/>
        <end position="392"/>
    </location>
</feature>
<dbReference type="PROSITE" id="PS50850">
    <property type="entry name" value="MFS"/>
    <property type="match status" value="1"/>
</dbReference>
<dbReference type="EMBL" id="CP027845">
    <property type="protein sequence ID" value="AVP87599.1"/>
    <property type="molecule type" value="Genomic_DNA"/>
</dbReference>
<evidence type="ECO:0000256" key="3">
    <source>
        <dbReference type="ARBA" id="ARBA00022692"/>
    </source>
</evidence>
<reference evidence="8 9" key="1">
    <citation type="submission" date="2018-03" db="EMBL/GenBank/DDBJ databases">
        <title>A gene transfer event suggests a long-term partnership between eustigmatophyte algae and a novel lineage of endosymbiotic bacteria.</title>
        <authorList>
            <person name="Yurchenko T."/>
            <person name="Sevcikova T."/>
            <person name="Pribyl P."/>
            <person name="El Karkouri K."/>
            <person name="Klimes V."/>
            <person name="Amaral R."/>
            <person name="Zbrankova V."/>
            <person name="Kim E."/>
            <person name="Raoult D."/>
            <person name="Santos L.M.A."/>
            <person name="Elias M."/>
        </authorList>
    </citation>
    <scope>NUCLEOTIDE SEQUENCE [LARGE SCALE GENOMIC DNA]</scope>
    <source>
        <strain evidence="8">CCALA 838</strain>
    </source>
</reference>
<dbReference type="Proteomes" id="UP000241762">
    <property type="component" value="Chromosome"/>
</dbReference>
<feature type="transmembrane region" description="Helical" evidence="6">
    <location>
        <begin position="305"/>
        <end position="327"/>
    </location>
</feature>
<feature type="transmembrane region" description="Helical" evidence="6">
    <location>
        <begin position="130"/>
        <end position="151"/>
    </location>
</feature>
<dbReference type="PANTHER" id="PTHR23502">
    <property type="entry name" value="MAJOR FACILITATOR SUPERFAMILY"/>
    <property type="match status" value="1"/>
</dbReference>
<keyword evidence="9" id="KW-1185">Reference proteome</keyword>
<organism evidence="8 9">
    <name type="scientific">Candidatus Phycorickettsia trachydisci</name>
    <dbReference type="NCBI Taxonomy" id="2115978"/>
    <lineage>
        <taxon>Bacteria</taxon>
        <taxon>Pseudomonadati</taxon>
        <taxon>Pseudomonadota</taxon>
        <taxon>Alphaproteobacteria</taxon>
        <taxon>Rickettsiales</taxon>
        <taxon>Rickettsiaceae</taxon>
        <taxon>Candidatus Phycorickettsia</taxon>
    </lineage>
</organism>
<evidence type="ECO:0000256" key="2">
    <source>
        <dbReference type="ARBA" id="ARBA00022448"/>
    </source>
</evidence>
<dbReference type="InterPro" id="IPR036259">
    <property type="entry name" value="MFS_trans_sf"/>
</dbReference>
<dbReference type="RefSeq" id="WP_106874455.1">
    <property type="nucleotide sequence ID" value="NZ_CP027845.1"/>
</dbReference>
<evidence type="ECO:0000256" key="5">
    <source>
        <dbReference type="ARBA" id="ARBA00023136"/>
    </source>
</evidence>
<feature type="transmembrane region" description="Helical" evidence="6">
    <location>
        <begin position="72"/>
        <end position="89"/>
    </location>
</feature>
<feature type="transmembrane region" description="Helical" evidence="6">
    <location>
        <begin position="210"/>
        <end position="235"/>
    </location>
</feature>
<dbReference type="KEGG" id="ptc:phytr_6580"/>
<accession>A0A2P1P8J9</accession>
<evidence type="ECO:0000256" key="6">
    <source>
        <dbReference type="SAM" id="Phobius"/>
    </source>
</evidence>
<gene>
    <name evidence="8" type="ORF">phytr_6580</name>
</gene>
<evidence type="ECO:0000256" key="1">
    <source>
        <dbReference type="ARBA" id="ARBA00004429"/>
    </source>
</evidence>
<evidence type="ECO:0000259" key="7">
    <source>
        <dbReference type="PROSITE" id="PS50850"/>
    </source>
</evidence>
<evidence type="ECO:0000313" key="9">
    <source>
        <dbReference type="Proteomes" id="UP000241762"/>
    </source>
</evidence>
<feature type="transmembrane region" description="Helical" evidence="6">
    <location>
        <begin position="39"/>
        <end position="60"/>
    </location>
</feature>
<keyword evidence="2" id="KW-0813">Transport</keyword>
<feature type="transmembrane region" description="Helical" evidence="6">
    <location>
        <begin position="7"/>
        <end position="27"/>
    </location>
</feature>
<keyword evidence="5 6" id="KW-0472">Membrane</keyword>
<dbReference type="InterPro" id="IPR011701">
    <property type="entry name" value="MFS"/>
</dbReference>
<dbReference type="GO" id="GO:0005886">
    <property type="term" value="C:plasma membrane"/>
    <property type="evidence" value="ECO:0007669"/>
    <property type="project" value="UniProtKB-SubCell"/>
</dbReference>
<evidence type="ECO:0000313" key="8">
    <source>
        <dbReference type="EMBL" id="AVP87599.1"/>
    </source>
</evidence>
<feature type="transmembrane region" description="Helical" evidence="6">
    <location>
        <begin position="348"/>
        <end position="368"/>
    </location>
</feature>
<proteinExistence type="predicted"/>
<protein>
    <recommendedName>
        <fullName evidence="7">Major facilitator superfamily (MFS) profile domain-containing protein</fullName>
    </recommendedName>
</protein>
<name>A0A2P1P8J9_9RICK</name>
<comment type="subcellular location">
    <subcellularLocation>
        <location evidence="1">Cell inner membrane</location>
        <topology evidence="1">Multi-pass membrane protein</topology>
    </subcellularLocation>
</comment>
<keyword evidence="4 6" id="KW-1133">Transmembrane helix</keyword>
<evidence type="ECO:0000256" key="4">
    <source>
        <dbReference type="ARBA" id="ARBA00022989"/>
    </source>
</evidence>
<sequence length="396" mass="44755">MQPKVPLWLINFLIFVYHSTPILFAVSSPALEAEIGADINLGQLMSSFYFSGFTCGLMLFGRISDLWGRRKTMLIGITIFVIASVLLVIGNNPYLLLAFKFIQAFGVSVCSIVTQATSRDSYQGADLMRIYGLNGILVCFVPTVETSIGGFILEKLSWRYCMAWDALKGFLVLICCACWLPETIPDQVRREAGKIKFFSVFKRFMQDKTVIMYGLTAGLSIGMLTGFIIEMPFVFLKSFEIKPTTYGALNVIITVVFLGANFLNLYLIQRQDFIKDFIYYSLWFSFAGCMILLTSSYFIQYTSPVGFMIMVAFMLARLLQGFAHNLLMPYVLGIALEKYRGLFGSASAIFNSMYYFVISMLTFAISYVHQDYSIHAYAVLVSMTSFCTILLFKQTR</sequence>
<dbReference type="PANTHER" id="PTHR23502:SF132">
    <property type="entry name" value="POLYAMINE TRANSPORTER 2-RELATED"/>
    <property type="match status" value="1"/>
</dbReference>
<feature type="transmembrane region" description="Helical" evidence="6">
    <location>
        <begin position="247"/>
        <end position="268"/>
    </location>
</feature>
<dbReference type="OrthoDB" id="9800416at2"/>
<dbReference type="SUPFAM" id="SSF103473">
    <property type="entry name" value="MFS general substrate transporter"/>
    <property type="match status" value="1"/>
</dbReference>